<dbReference type="Pfam" id="PF05106">
    <property type="entry name" value="Phage_holin_3_1"/>
    <property type="match status" value="1"/>
</dbReference>
<dbReference type="RefSeq" id="WP_039173555.1">
    <property type="nucleotide sequence ID" value="NZ_JPXX01000021.1"/>
</dbReference>
<organism evidence="2 3">
    <name type="scientific">Gallibacterium genomosp. 1</name>
    <dbReference type="NCBI Taxonomy" id="155515"/>
    <lineage>
        <taxon>Bacteria</taxon>
        <taxon>Pseudomonadati</taxon>
        <taxon>Pseudomonadota</taxon>
        <taxon>Gammaproteobacteria</taxon>
        <taxon>Pasteurellales</taxon>
        <taxon>Pasteurellaceae</taxon>
        <taxon>Gallibacterium</taxon>
    </lineage>
</organism>
<evidence type="ECO:0000256" key="1">
    <source>
        <dbReference type="SAM" id="Phobius"/>
    </source>
</evidence>
<protein>
    <submittedName>
        <fullName evidence="2">Permease</fullName>
    </submittedName>
</protein>
<accession>A0A0A2Y1D4</accession>
<dbReference type="NCBIfam" id="TIGR01594">
    <property type="entry name" value="holin_lambda"/>
    <property type="match status" value="1"/>
</dbReference>
<dbReference type="STRING" id="155515.JP36_07510"/>
<evidence type="ECO:0000313" key="2">
    <source>
        <dbReference type="EMBL" id="KGQ36947.1"/>
    </source>
</evidence>
<feature type="transmembrane region" description="Helical" evidence="1">
    <location>
        <begin position="20"/>
        <end position="41"/>
    </location>
</feature>
<name>A0A0A2Y1D4_9PAST</name>
<keyword evidence="1" id="KW-0812">Transmembrane</keyword>
<keyword evidence="1" id="KW-1133">Transmembrane helix</keyword>
<comment type="caution">
    <text evidence="2">The sequence shown here is derived from an EMBL/GenBank/DDBJ whole genome shotgun (WGS) entry which is preliminary data.</text>
</comment>
<sequence>MKMPEKDPNVWLIVWAYIQQNYNAIAGAVMAFFMSLLRAAFLRQKTSYRQRMLDGAICGALTLSCMSLLDHFGFPESLASFVGGMFGFIGAEKIREYLMQAIKKRVNKDEQI</sequence>
<keyword evidence="1" id="KW-0472">Membrane</keyword>
<dbReference type="AlphaFoldDB" id="A0A0A2Y1D4"/>
<dbReference type="eggNOG" id="ENOG50339VT">
    <property type="taxonomic scope" value="Bacteria"/>
</dbReference>
<proteinExistence type="predicted"/>
<evidence type="ECO:0000313" key="3">
    <source>
        <dbReference type="Proteomes" id="UP000030539"/>
    </source>
</evidence>
<reference evidence="2 3" key="1">
    <citation type="submission" date="2014-08" db="EMBL/GenBank/DDBJ databases">
        <title>Chaperone-usher fimbriae in a diverse selection of Gallibacterium genomes.</title>
        <authorList>
            <person name="Kudirkiene E."/>
            <person name="Bager R.J."/>
            <person name="Johnson T.J."/>
            <person name="Bojesen A.M."/>
        </authorList>
    </citation>
    <scope>NUCLEOTIDE SEQUENCE [LARGE SCALE GENOMIC DNA]</scope>
    <source>
        <strain evidence="2 3">CCM5974</strain>
    </source>
</reference>
<dbReference type="Proteomes" id="UP000030539">
    <property type="component" value="Unassembled WGS sequence"/>
</dbReference>
<dbReference type="InterPro" id="IPR006481">
    <property type="entry name" value="Phage_lambda_GpS_holin"/>
</dbReference>
<dbReference type="EMBL" id="JPXX01000021">
    <property type="protein sequence ID" value="KGQ36947.1"/>
    <property type="molecule type" value="Genomic_DNA"/>
</dbReference>
<gene>
    <name evidence="2" type="ORF">JP36_07510</name>
</gene>